<feature type="chain" id="PRO_5026285853" description="TolB domain-containing protein" evidence="1">
    <location>
        <begin position="22"/>
        <end position="413"/>
    </location>
</feature>
<evidence type="ECO:0008006" key="4">
    <source>
        <dbReference type="Google" id="ProtNLM"/>
    </source>
</evidence>
<dbReference type="PANTHER" id="PTHR36842:SF1">
    <property type="entry name" value="PROTEIN TOLB"/>
    <property type="match status" value="1"/>
</dbReference>
<dbReference type="EMBL" id="WJNH01000003">
    <property type="protein sequence ID" value="MRG86126.1"/>
    <property type="molecule type" value="Genomic_DNA"/>
</dbReference>
<dbReference type="OrthoDB" id="9774911at2"/>
<protein>
    <recommendedName>
        <fullName evidence="4">TolB domain-containing protein</fullName>
    </recommendedName>
</protein>
<sequence>MLRIFNLTMISVILFPISVLANEALPSEDVHVAFIQDGNLWLWSEQGETQITKSGGVYDPQWSFDGEWILYQKAIETEKRTDHNEIWVYNRKSGEHKKIFYNGRLPKWAPTQNLIAFQSEEVLNVSDLERFHNVALGVNGYTWLPDGSGFLLSSQADLVPIGWTNPKLYRKSLPENINKVEIFKDVKEFFTIPNELGIGDDTIWAITAGGLQFSPSGKWISFVVSPTASMSMDTNMLSVISSNGKRFEVLDEIIFEVGKPKWAPEKDMLAYIAGQGRIVFGFKDKNLKVKEMPVSESLTPKNYAELDFTWVDDNKIVTSRIEEREWSNNAKEHPLPALYSIQLEGNKQRRITDPPEDYGDYAPQYLLNAQKLIWFRQQSLTERNKDLWIGDANGKNAHVWLKNVEDVSVYEIK</sequence>
<organism evidence="2 3">
    <name type="scientific">Salinibacillus xinjiangensis</name>
    <dbReference type="NCBI Taxonomy" id="1229268"/>
    <lineage>
        <taxon>Bacteria</taxon>
        <taxon>Bacillati</taxon>
        <taxon>Bacillota</taxon>
        <taxon>Bacilli</taxon>
        <taxon>Bacillales</taxon>
        <taxon>Bacillaceae</taxon>
        <taxon>Salinibacillus</taxon>
    </lineage>
</organism>
<evidence type="ECO:0000313" key="2">
    <source>
        <dbReference type="EMBL" id="MRG86126.1"/>
    </source>
</evidence>
<dbReference type="Proteomes" id="UP000480185">
    <property type="component" value="Unassembled WGS sequence"/>
</dbReference>
<comment type="caution">
    <text evidence="2">The sequence shown here is derived from an EMBL/GenBank/DDBJ whole genome shotgun (WGS) entry which is preliminary data.</text>
</comment>
<keyword evidence="3" id="KW-1185">Reference proteome</keyword>
<name>A0A6G1X5E7_9BACI</name>
<evidence type="ECO:0000313" key="3">
    <source>
        <dbReference type="Proteomes" id="UP000480185"/>
    </source>
</evidence>
<proteinExistence type="predicted"/>
<dbReference type="RefSeq" id="WP_153728100.1">
    <property type="nucleotide sequence ID" value="NZ_WJNH01000003.1"/>
</dbReference>
<dbReference type="PANTHER" id="PTHR36842">
    <property type="entry name" value="PROTEIN TOLB HOMOLOG"/>
    <property type="match status" value="1"/>
</dbReference>
<keyword evidence="1" id="KW-0732">Signal</keyword>
<evidence type="ECO:0000256" key="1">
    <source>
        <dbReference type="SAM" id="SignalP"/>
    </source>
</evidence>
<dbReference type="SUPFAM" id="SSF82171">
    <property type="entry name" value="DPP6 N-terminal domain-like"/>
    <property type="match status" value="1"/>
</dbReference>
<dbReference type="AlphaFoldDB" id="A0A6G1X5E7"/>
<feature type="signal peptide" evidence="1">
    <location>
        <begin position="1"/>
        <end position="21"/>
    </location>
</feature>
<dbReference type="Gene3D" id="2.120.10.30">
    <property type="entry name" value="TolB, C-terminal domain"/>
    <property type="match status" value="2"/>
</dbReference>
<gene>
    <name evidence="2" type="ORF">GH754_07285</name>
</gene>
<accession>A0A6G1X5E7</accession>
<reference evidence="2 3" key="1">
    <citation type="submission" date="2019-11" db="EMBL/GenBank/DDBJ databases">
        <authorList>
            <person name="Li J."/>
        </authorList>
    </citation>
    <scope>NUCLEOTIDE SEQUENCE [LARGE SCALE GENOMIC DNA]</scope>
    <source>
        <strain evidence="2 3">J4</strain>
    </source>
</reference>
<dbReference type="InterPro" id="IPR011042">
    <property type="entry name" value="6-blade_b-propeller_TolB-like"/>
</dbReference>